<gene>
    <name evidence="10" type="ORF">DDE83_008549</name>
</gene>
<dbReference type="FunFam" id="1.20.1250.20:FF:000171">
    <property type="entry name" value="MFS general substrate transporter"/>
    <property type="match status" value="1"/>
</dbReference>
<keyword evidence="6 8" id="KW-0472">Membrane</keyword>
<dbReference type="GO" id="GO:0022857">
    <property type="term" value="F:transmembrane transporter activity"/>
    <property type="evidence" value="ECO:0007669"/>
    <property type="project" value="InterPro"/>
</dbReference>
<feature type="domain" description="Major facilitator superfamily (MFS) profile" evidence="9">
    <location>
        <begin position="67"/>
        <end position="540"/>
    </location>
</feature>
<dbReference type="InterPro" id="IPR036291">
    <property type="entry name" value="NAD(P)-bd_dom_sf"/>
</dbReference>
<keyword evidence="3" id="KW-0813">Transport</keyword>
<feature type="region of interest" description="Disordered" evidence="7">
    <location>
        <begin position="1"/>
        <end position="33"/>
    </location>
</feature>
<protein>
    <submittedName>
        <fullName evidence="10">MFS general substrate transporter</fullName>
        <ecNumber evidence="10">1.1.3.20</ecNumber>
    </submittedName>
</protein>
<dbReference type="PANTHER" id="PTHR23511:SF12">
    <property type="entry name" value="TRANSPORTER, PUTATIVE (AFU_ORTHOLOGUE AFUA_7G01740)-RELATED"/>
    <property type="match status" value="1"/>
</dbReference>
<dbReference type="Proteomes" id="UP000249619">
    <property type="component" value="Unassembled WGS sequence"/>
</dbReference>
<dbReference type="PANTHER" id="PTHR23511">
    <property type="entry name" value="SYNAPTIC VESICLE GLYCOPROTEIN 2"/>
    <property type="match status" value="1"/>
</dbReference>
<comment type="caution">
    <text evidence="10">The sequence shown here is derived from an EMBL/GenBank/DDBJ whole genome shotgun (WGS) entry which is preliminary data.</text>
</comment>
<dbReference type="GO" id="GO:0046577">
    <property type="term" value="F:long-chain-alcohol oxidase activity"/>
    <property type="evidence" value="ECO:0007669"/>
    <property type="project" value="UniProtKB-EC"/>
</dbReference>
<dbReference type="InterPro" id="IPR020846">
    <property type="entry name" value="MFS_dom"/>
</dbReference>
<feature type="compositionally biased region" description="Polar residues" evidence="7">
    <location>
        <begin position="1"/>
        <end position="16"/>
    </location>
</feature>
<sequence>MNDPSINKTTLGSSGTKDVLTRTAPEDEAEPDSVLEHGSLDPVYEAKAKMLNKAIQDIGMGRYQWQLFIVIGFGWAMDNLWPIGTSLIFTPVSNEFSPDRPPFLTLSQNIGLLFGAVLWGFGCDIFGRRWAFNLTIGITAVFGMVAAGSPNFAAISTFAALWSTGVGGNLPVDSAIFLEFLPGSHQYLLTILSIYWSLAQVFATLVAWPLLGNLTCQQTEDVCTKQENMGWRYFLIVMGGVALLMFITRFVFFTIFESPKFLMGKGKDSEAVRIVQEVARRNHKSSSLTLEDLETCNSLAESSNAQQQTTATAAVKRNLQKVDSSHVKALFATKKLAFSTSVTTLVWAFIGLGYPLYNAFLPYIQATRGVDFGDGSTYITYRNSLIIAVLGVPGCILGGILVETPYMGRKGTLSASTVLTGVFLLCSTTALNSDSLLGWNCAYNFMSNIMYAVLYAYTPEIFPTKDRGTGNAITASANRIFGIMAPIVAMFADLETISDDFIEKNVKLVMSESEEMVVILTGASRGIGQAIAHHLLSHNHKLVLVSRTHSALDQLHSQYGSDKVAVLAGDMADPALPKRAVDLANERWGRLDSVIINHGTLDPVNKVAETSAEEWKKGFDINVFSAVGLV</sequence>
<feature type="transmembrane region" description="Helical" evidence="8">
    <location>
        <begin position="130"/>
        <end position="147"/>
    </location>
</feature>
<evidence type="ECO:0000256" key="1">
    <source>
        <dbReference type="ARBA" id="ARBA00004141"/>
    </source>
</evidence>
<comment type="subcellular location">
    <subcellularLocation>
        <location evidence="1">Membrane</location>
        <topology evidence="1">Multi-pass membrane protein</topology>
    </subcellularLocation>
</comment>
<keyword evidence="10" id="KW-0560">Oxidoreductase</keyword>
<feature type="transmembrane region" description="Helical" evidence="8">
    <location>
        <begin position="188"/>
        <end position="211"/>
    </location>
</feature>
<dbReference type="InterPro" id="IPR036259">
    <property type="entry name" value="MFS_trans_sf"/>
</dbReference>
<accession>A0A364MT32</accession>
<dbReference type="GO" id="GO:0016020">
    <property type="term" value="C:membrane"/>
    <property type="evidence" value="ECO:0007669"/>
    <property type="project" value="UniProtKB-SubCell"/>
</dbReference>
<feature type="transmembrane region" description="Helical" evidence="8">
    <location>
        <begin position="231"/>
        <end position="256"/>
    </location>
</feature>
<comment type="similarity">
    <text evidence="2">Belongs to the major facilitator superfamily.</text>
</comment>
<dbReference type="EC" id="1.1.3.20" evidence="10"/>
<name>A0A364MT32_STELY</name>
<dbReference type="SUPFAM" id="SSF51735">
    <property type="entry name" value="NAD(P)-binding Rossmann-fold domains"/>
    <property type="match status" value="1"/>
</dbReference>
<keyword evidence="11" id="KW-1185">Reference proteome</keyword>
<keyword evidence="4 8" id="KW-0812">Transmembrane</keyword>
<dbReference type="Gene3D" id="1.20.1250.20">
    <property type="entry name" value="MFS general substrate transporter like domains"/>
    <property type="match status" value="1"/>
</dbReference>
<evidence type="ECO:0000256" key="5">
    <source>
        <dbReference type="ARBA" id="ARBA00022989"/>
    </source>
</evidence>
<feature type="transmembrane region" description="Helical" evidence="8">
    <location>
        <begin position="65"/>
        <end position="83"/>
    </location>
</feature>
<dbReference type="InterPro" id="IPR002347">
    <property type="entry name" value="SDR_fam"/>
</dbReference>
<dbReference type="InterPro" id="IPR011701">
    <property type="entry name" value="MFS"/>
</dbReference>
<proteinExistence type="inferred from homology"/>
<evidence type="ECO:0000256" key="3">
    <source>
        <dbReference type="ARBA" id="ARBA00022448"/>
    </source>
</evidence>
<evidence type="ECO:0000256" key="8">
    <source>
        <dbReference type="SAM" id="Phobius"/>
    </source>
</evidence>
<feature type="transmembrane region" description="Helical" evidence="8">
    <location>
        <begin position="437"/>
        <end position="457"/>
    </location>
</feature>
<evidence type="ECO:0000313" key="10">
    <source>
        <dbReference type="EMBL" id="RAR02486.1"/>
    </source>
</evidence>
<dbReference type="PRINTS" id="PR00081">
    <property type="entry name" value="GDHRDH"/>
</dbReference>
<evidence type="ECO:0000256" key="7">
    <source>
        <dbReference type="SAM" id="MobiDB-lite"/>
    </source>
</evidence>
<dbReference type="SUPFAM" id="SSF103473">
    <property type="entry name" value="MFS general substrate transporter"/>
    <property type="match status" value="1"/>
</dbReference>
<evidence type="ECO:0000313" key="11">
    <source>
        <dbReference type="Proteomes" id="UP000249619"/>
    </source>
</evidence>
<feature type="transmembrane region" description="Helical" evidence="8">
    <location>
        <begin position="336"/>
        <end position="357"/>
    </location>
</feature>
<dbReference type="CDD" id="cd17316">
    <property type="entry name" value="MFS_SV2_like"/>
    <property type="match status" value="1"/>
</dbReference>
<evidence type="ECO:0000256" key="2">
    <source>
        <dbReference type="ARBA" id="ARBA00008335"/>
    </source>
</evidence>
<reference evidence="11" key="1">
    <citation type="submission" date="2018-05" db="EMBL/GenBank/DDBJ databases">
        <title>Draft genome sequence of Stemphylium lycopersici strain CIDEFI 213.</title>
        <authorList>
            <person name="Medina R."/>
            <person name="Franco M.E.E."/>
            <person name="Lucentini C.G."/>
            <person name="Saparrat M.C.N."/>
            <person name="Balatti P.A."/>
        </authorList>
    </citation>
    <scope>NUCLEOTIDE SEQUENCE [LARGE SCALE GENOMIC DNA]</scope>
    <source>
        <strain evidence="11">CIDEFI 213</strain>
    </source>
</reference>
<dbReference type="PROSITE" id="PS50850">
    <property type="entry name" value="MFS"/>
    <property type="match status" value="1"/>
</dbReference>
<dbReference type="Pfam" id="PF00106">
    <property type="entry name" value="adh_short"/>
    <property type="match status" value="1"/>
</dbReference>
<organism evidence="10 11">
    <name type="scientific">Stemphylium lycopersici</name>
    <name type="common">Tomato gray leaf spot disease fungus</name>
    <name type="synonym">Thyrospora lycopersici</name>
    <dbReference type="NCBI Taxonomy" id="183478"/>
    <lineage>
        <taxon>Eukaryota</taxon>
        <taxon>Fungi</taxon>
        <taxon>Dikarya</taxon>
        <taxon>Ascomycota</taxon>
        <taxon>Pezizomycotina</taxon>
        <taxon>Dothideomycetes</taxon>
        <taxon>Pleosporomycetidae</taxon>
        <taxon>Pleosporales</taxon>
        <taxon>Pleosporineae</taxon>
        <taxon>Pleosporaceae</taxon>
        <taxon>Stemphylium</taxon>
    </lineage>
</organism>
<evidence type="ECO:0000259" key="9">
    <source>
        <dbReference type="PROSITE" id="PS50850"/>
    </source>
</evidence>
<dbReference type="OrthoDB" id="4139357at2759"/>
<keyword evidence="5 8" id="KW-1133">Transmembrane helix</keyword>
<dbReference type="Pfam" id="PF07690">
    <property type="entry name" value="MFS_1"/>
    <property type="match status" value="1"/>
</dbReference>
<evidence type="ECO:0000256" key="4">
    <source>
        <dbReference type="ARBA" id="ARBA00022692"/>
    </source>
</evidence>
<dbReference type="EMBL" id="QGDH01000212">
    <property type="protein sequence ID" value="RAR02486.1"/>
    <property type="molecule type" value="Genomic_DNA"/>
</dbReference>
<dbReference type="AlphaFoldDB" id="A0A364MT32"/>
<evidence type="ECO:0000256" key="6">
    <source>
        <dbReference type="ARBA" id="ARBA00023136"/>
    </source>
</evidence>
<dbReference type="Gene3D" id="3.40.50.720">
    <property type="entry name" value="NAD(P)-binding Rossmann-like Domain"/>
    <property type="match status" value="1"/>
</dbReference>
<feature type="transmembrane region" description="Helical" evidence="8">
    <location>
        <begin position="103"/>
        <end position="123"/>
    </location>
</feature>
<feature type="transmembrane region" description="Helical" evidence="8">
    <location>
        <begin position="413"/>
        <end position="431"/>
    </location>
</feature>
<feature type="transmembrane region" description="Helical" evidence="8">
    <location>
        <begin position="381"/>
        <end position="401"/>
    </location>
</feature>